<keyword evidence="5" id="KW-1185">Reference proteome</keyword>
<keyword evidence="2" id="KW-0472">Membrane</keyword>
<proteinExistence type="predicted"/>
<protein>
    <submittedName>
        <fullName evidence="4">TPM domain-containing protein</fullName>
    </submittedName>
</protein>
<reference evidence="4 5" key="1">
    <citation type="submission" date="2018-06" db="EMBL/GenBank/DDBJ databases">
        <title>Complete genome of Desulfovibrio indonesiensis P37SLT.</title>
        <authorList>
            <person name="Crispim J.S."/>
            <person name="Vidigal P.M.P."/>
            <person name="Silva L.C.F."/>
            <person name="Laguardia C.N."/>
            <person name="Araujo L.C."/>
            <person name="Dias R.S."/>
            <person name="Sousa M.P."/>
            <person name="Paula S.O."/>
            <person name="Silva C."/>
        </authorList>
    </citation>
    <scope>NUCLEOTIDE SEQUENCE [LARGE SCALE GENOMIC DNA]</scope>
    <source>
        <strain evidence="4 5">P37SLT</strain>
    </source>
</reference>
<feature type="domain" description="TPM" evidence="3">
    <location>
        <begin position="104"/>
        <end position="161"/>
    </location>
</feature>
<sequence length="201" mass="22765">MGLFFGRNRTPLVRGSTFGEQFLRFMLLIAVFAGCGWLFWINSQATMEKLKARSDVWDRTDTLNKGQTKALSRFSKMFEEELGITVKMQIADQALDMPDLDTKTLFIGLDLAEDKAVIVFPPLVEKALGDSFRRRLENEHFPPYFKSGDWPQGLVLALAEIWDALMEPDKPQQETPAVPEELEDKALLPDVVPNATDSEPE</sequence>
<keyword evidence="2" id="KW-0812">Transmembrane</keyword>
<evidence type="ECO:0000256" key="2">
    <source>
        <dbReference type="SAM" id="Phobius"/>
    </source>
</evidence>
<dbReference type="Proteomes" id="UP000448292">
    <property type="component" value="Unassembled WGS sequence"/>
</dbReference>
<evidence type="ECO:0000313" key="4">
    <source>
        <dbReference type="EMBL" id="TVM16174.1"/>
    </source>
</evidence>
<dbReference type="RefSeq" id="WP_144303598.1">
    <property type="nucleotide sequence ID" value="NZ_QMIE01000012.1"/>
</dbReference>
<dbReference type="PROSITE" id="PS51257">
    <property type="entry name" value="PROKAR_LIPOPROTEIN"/>
    <property type="match status" value="1"/>
</dbReference>
<accession>A0A7M3MCJ1</accession>
<dbReference type="EMBL" id="QMIE01000012">
    <property type="protein sequence ID" value="TVM16174.1"/>
    <property type="molecule type" value="Genomic_DNA"/>
</dbReference>
<evidence type="ECO:0000259" key="3">
    <source>
        <dbReference type="Pfam" id="PF04536"/>
    </source>
</evidence>
<evidence type="ECO:0000256" key="1">
    <source>
        <dbReference type="SAM" id="MobiDB-lite"/>
    </source>
</evidence>
<dbReference type="Pfam" id="PF04536">
    <property type="entry name" value="TPM_phosphatase"/>
    <property type="match status" value="1"/>
</dbReference>
<dbReference type="OrthoDB" id="5471470at2"/>
<dbReference type="AlphaFoldDB" id="A0A7M3MCJ1"/>
<evidence type="ECO:0000313" key="5">
    <source>
        <dbReference type="Proteomes" id="UP000448292"/>
    </source>
</evidence>
<name>A0A7M3MCJ1_9BACT</name>
<feature type="region of interest" description="Disordered" evidence="1">
    <location>
        <begin position="167"/>
        <end position="201"/>
    </location>
</feature>
<gene>
    <name evidence="4" type="ORF">DPQ33_12685</name>
</gene>
<feature type="transmembrane region" description="Helical" evidence="2">
    <location>
        <begin position="22"/>
        <end position="41"/>
    </location>
</feature>
<dbReference type="InterPro" id="IPR007621">
    <property type="entry name" value="TPM_dom"/>
</dbReference>
<organism evidence="4 5">
    <name type="scientific">Oceanidesulfovibrio indonesiensis</name>
    <dbReference type="NCBI Taxonomy" id="54767"/>
    <lineage>
        <taxon>Bacteria</taxon>
        <taxon>Pseudomonadati</taxon>
        <taxon>Thermodesulfobacteriota</taxon>
        <taxon>Desulfovibrionia</taxon>
        <taxon>Desulfovibrionales</taxon>
        <taxon>Desulfovibrionaceae</taxon>
        <taxon>Oceanidesulfovibrio</taxon>
    </lineage>
</organism>
<comment type="caution">
    <text evidence="4">The sequence shown here is derived from an EMBL/GenBank/DDBJ whole genome shotgun (WGS) entry which is preliminary data.</text>
</comment>
<keyword evidence="2" id="KW-1133">Transmembrane helix</keyword>